<accession>X0V9T3</accession>
<protein>
    <recommendedName>
        <fullName evidence="3">Single cache domain-containing protein</fullName>
    </recommendedName>
</protein>
<gene>
    <name evidence="2" type="ORF">S01H1_36883</name>
</gene>
<sequence>MNNNYYRQAYIRIFNANVDTLSKAIKNDVEYILDWDIPVDNLKKAEKLLVGRLENNSQAVEITITDPDGRALYRANLEDDIYHSSSILESSAADIKGYKVKLDSTDVKRIIPLKSRRAVKGYLAVFINTKMIQKRLNDILLDALTVIVVAMIFSIELLRILSIILPTEAPRKKQIELIEAD</sequence>
<comment type="caution">
    <text evidence="2">The sequence shown here is derived from an EMBL/GenBank/DDBJ whole genome shotgun (WGS) entry which is preliminary data.</text>
</comment>
<dbReference type="EMBL" id="BARS01023142">
    <property type="protein sequence ID" value="GAG08102.1"/>
    <property type="molecule type" value="Genomic_DNA"/>
</dbReference>
<feature type="transmembrane region" description="Helical" evidence="1">
    <location>
        <begin position="139"/>
        <end position="165"/>
    </location>
</feature>
<proteinExistence type="predicted"/>
<organism evidence="2">
    <name type="scientific">marine sediment metagenome</name>
    <dbReference type="NCBI Taxonomy" id="412755"/>
    <lineage>
        <taxon>unclassified sequences</taxon>
        <taxon>metagenomes</taxon>
        <taxon>ecological metagenomes</taxon>
    </lineage>
</organism>
<evidence type="ECO:0000313" key="2">
    <source>
        <dbReference type="EMBL" id="GAG08102.1"/>
    </source>
</evidence>
<keyword evidence="1" id="KW-0472">Membrane</keyword>
<keyword evidence="1" id="KW-1133">Transmembrane helix</keyword>
<dbReference type="AlphaFoldDB" id="X0V9T3"/>
<evidence type="ECO:0000256" key="1">
    <source>
        <dbReference type="SAM" id="Phobius"/>
    </source>
</evidence>
<feature type="non-terminal residue" evidence="2">
    <location>
        <position position="181"/>
    </location>
</feature>
<reference evidence="2" key="1">
    <citation type="journal article" date="2014" name="Front. Microbiol.">
        <title>High frequency of phylogenetically diverse reductive dehalogenase-homologous genes in deep subseafloor sedimentary metagenomes.</title>
        <authorList>
            <person name="Kawai M."/>
            <person name="Futagami T."/>
            <person name="Toyoda A."/>
            <person name="Takaki Y."/>
            <person name="Nishi S."/>
            <person name="Hori S."/>
            <person name="Arai W."/>
            <person name="Tsubouchi T."/>
            <person name="Morono Y."/>
            <person name="Uchiyama I."/>
            <person name="Ito T."/>
            <person name="Fujiyama A."/>
            <person name="Inagaki F."/>
            <person name="Takami H."/>
        </authorList>
    </citation>
    <scope>NUCLEOTIDE SEQUENCE</scope>
    <source>
        <strain evidence="2">Expedition CK06-06</strain>
    </source>
</reference>
<evidence type="ECO:0008006" key="3">
    <source>
        <dbReference type="Google" id="ProtNLM"/>
    </source>
</evidence>
<name>X0V9T3_9ZZZZ</name>
<keyword evidence="1" id="KW-0812">Transmembrane</keyword>